<reference evidence="2 3" key="1">
    <citation type="submission" date="2017-10" db="EMBL/GenBank/DDBJ databases">
        <title>Comparative genomics in systemic dimorphic fungi from Ajellomycetaceae.</title>
        <authorList>
            <person name="Munoz J.F."/>
            <person name="Mcewen J.G."/>
            <person name="Clay O.K."/>
            <person name="Cuomo C.A."/>
        </authorList>
    </citation>
    <scope>NUCLEOTIDE SEQUENCE [LARGE SCALE GENOMIC DNA]</scope>
    <source>
        <strain evidence="2 3">UAMH5409</strain>
    </source>
</reference>
<keyword evidence="3" id="KW-1185">Reference proteome</keyword>
<comment type="caution">
    <text evidence="2">The sequence shown here is derived from an EMBL/GenBank/DDBJ whole genome shotgun (WGS) entry which is preliminary data.</text>
</comment>
<feature type="region of interest" description="Disordered" evidence="1">
    <location>
        <begin position="64"/>
        <end position="103"/>
    </location>
</feature>
<dbReference type="Proteomes" id="UP000223968">
    <property type="component" value="Unassembled WGS sequence"/>
</dbReference>
<accession>A0A2B7XUK5</accession>
<dbReference type="AlphaFoldDB" id="A0A2B7XUK5"/>
<name>A0A2B7XUK5_9EURO</name>
<dbReference type="OrthoDB" id="4181471at2759"/>
<proteinExistence type="predicted"/>
<evidence type="ECO:0000256" key="1">
    <source>
        <dbReference type="SAM" id="MobiDB-lite"/>
    </source>
</evidence>
<evidence type="ECO:0000313" key="2">
    <source>
        <dbReference type="EMBL" id="PGH12625.1"/>
    </source>
</evidence>
<feature type="compositionally biased region" description="Basic and acidic residues" evidence="1">
    <location>
        <begin position="66"/>
        <end position="95"/>
    </location>
</feature>
<sequence length="103" mass="12048">MSWFRKMLWVVLNEENRIMWPLFCLDLSKRNSYKSAKMCNTYITTTITSAGYIKNAYTKACPHKPRGVEPEDCPEYKFHESGSSRKKDKLPEWAKRKPTGPKA</sequence>
<protein>
    <submittedName>
        <fullName evidence="2">Uncharacterized protein</fullName>
    </submittedName>
</protein>
<evidence type="ECO:0000313" key="3">
    <source>
        <dbReference type="Proteomes" id="UP000223968"/>
    </source>
</evidence>
<organism evidence="2 3">
    <name type="scientific">Helicocarpus griseus UAMH5409</name>
    <dbReference type="NCBI Taxonomy" id="1447875"/>
    <lineage>
        <taxon>Eukaryota</taxon>
        <taxon>Fungi</taxon>
        <taxon>Dikarya</taxon>
        <taxon>Ascomycota</taxon>
        <taxon>Pezizomycotina</taxon>
        <taxon>Eurotiomycetes</taxon>
        <taxon>Eurotiomycetidae</taxon>
        <taxon>Onygenales</taxon>
        <taxon>Ajellomycetaceae</taxon>
        <taxon>Helicocarpus</taxon>
    </lineage>
</organism>
<dbReference type="EMBL" id="PDNB01000055">
    <property type="protein sequence ID" value="PGH12625.1"/>
    <property type="molecule type" value="Genomic_DNA"/>
</dbReference>
<gene>
    <name evidence="2" type="ORF">AJ79_04123</name>
</gene>